<dbReference type="EMBL" id="JADBJN010000002">
    <property type="protein sequence ID" value="KAG5674374.1"/>
    <property type="molecule type" value="Genomic_DNA"/>
</dbReference>
<protein>
    <recommendedName>
        <fullName evidence="3">SMP-30/Gluconolactonase/LRE-like region domain-containing protein</fullName>
    </recommendedName>
</protein>
<comment type="caution">
    <text evidence="4">The sequence shown here is derived from an EMBL/GenBank/DDBJ whole genome shotgun (WGS) entry which is preliminary data.</text>
</comment>
<feature type="binding site" evidence="2">
    <location>
        <position position="109"/>
    </location>
    <ligand>
        <name>substrate</name>
    </ligand>
</feature>
<dbReference type="InterPro" id="IPR013658">
    <property type="entry name" value="SGL"/>
</dbReference>
<evidence type="ECO:0000256" key="2">
    <source>
        <dbReference type="PIRSR" id="PIRSR605511-2"/>
    </source>
</evidence>
<sequence length="313" mass="35746">MSAYKVEQVRESVMNISGKNIFYCHDTNFLFWCDVLGGQICKLDLCTNRISMCRIKDERIISFIIPIEGFKDQFIVGAGKKLMIINWDGVTTMAHVMKILCEIPVNGIRINQCKVDKQGRLFFGTMISEESGSFFNLQKRVGSFYRFTMDEGLVELKDRIGLSNGIAWNKNFTKMFYVDSYDLNIYEFDYDLTSGNIGNSKVLIDLSVYSHHGKKFAAGITTDKDDNIFVTMLGCGQILKFNAKSRKIEQEIKLNVQIVTSCEFGGKNFDTLYVTTSCSDVFGPQNFPAGFLFKVYNLNTNGTEMYKFKMNYE</sequence>
<accession>A0A9J6BYV5</accession>
<feature type="binding site" evidence="2">
    <location>
        <position position="111"/>
    </location>
    <ligand>
        <name>substrate</name>
    </ligand>
</feature>
<dbReference type="InterPro" id="IPR005511">
    <property type="entry name" value="SMP-30"/>
</dbReference>
<keyword evidence="5" id="KW-1185">Reference proteome</keyword>
<dbReference type="GO" id="GO:0005509">
    <property type="term" value="F:calcium ion binding"/>
    <property type="evidence" value="ECO:0007669"/>
    <property type="project" value="TreeGrafter"/>
</dbReference>
<dbReference type="GO" id="GO:0019853">
    <property type="term" value="P:L-ascorbic acid biosynthetic process"/>
    <property type="evidence" value="ECO:0007669"/>
    <property type="project" value="TreeGrafter"/>
</dbReference>
<feature type="binding site" evidence="2">
    <location>
        <position position="129"/>
    </location>
    <ligand>
        <name>substrate</name>
    </ligand>
</feature>
<name>A0A9J6BYV5_POLVA</name>
<dbReference type="PANTHER" id="PTHR10907:SF66">
    <property type="entry name" value="MIP34848P1-RELATED"/>
    <property type="match status" value="1"/>
</dbReference>
<reference evidence="4" key="1">
    <citation type="submission" date="2021-03" db="EMBL/GenBank/DDBJ databases">
        <title>Chromosome level genome of the anhydrobiotic midge Polypedilum vanderplanki.</title>
        <authorList>
            <person name="Yoshida Y."/>
            <person name="Kikawada T."/>
            <person name="Gusev O."/>
        </authorList>
    </citation>
    <scope>NUCLEOTIDE SEQUENCE</scope>
    <source>
        <strain evidence="4">NIAS01</strain>
        <tissue evidence="4">Whole body or cell culture</tissue>
    </source>
</reference>
<dbReference type="Pfam" id="PF08450">
    <property type="entry name" value="SGL"/>
    <property type="match status" value="1"/>
</dbReference>
<dbReference type="AlphaFoldDB" id="A0A9J6BYV5"/>
<organism evidence="4 5">
    <name type="scientific">Polypedilum vanderplanki</name>
    <name type="common">Sleeping chironomid midge</name>
    <dbReference type="NCBI Taxonomy" id="319348"/>
    <lineage>
        <taxon>Eukaryota</taxon>
        <taxon>Metazoa</taxon>
        <taxon>Ecdysozoa</taxon>
        <taxon>Arthropoda</taxon>
        <taxon>Hexapoda</taxon>
        <taxon>Insecta</taxon>
        <taxon>Pterygota</taxon>
        <taxon>Neoptera</taxon>
        <taxon>Endopterygota</taxon>
        <taxon>Diptera</taxon>
        <taxon>Nematocera</taxon>
        <taxon>Chironomoidea</taxon>
        <taxon>Chironomidae</taxon>
        <taxon>Chironominae</taxon>
        <taxon>Polypedilum</taxon>
        <taxon>Polypedilum</taxon>
    </lineage>
</organism>
<dbReference type="InterPro" id="IPR011042">
    <property type="entry name" value="6-blade_b-propeller_TolB-like"/>
</dbReference>
<comment type="similarity">
    <text evidence="1">Belongs to the SMP-30/CGR1 family.</text>
</comment>
<dbReference type="Gene3D" id="2.120.10.30">
    <property type="entry name" value="TolB, C-terminal domain"/>
    <property type="match status" value="1"/>
</dbReference>
<evidence type="ECO:0000259" key="3">
    <source>
        <dbReference type="Pfam" id="PF08450"/>
    </source>
</evidence>
<dbReference type="GO" id="GO:0004341">
    <property type="term" value="F:gluconolactonase activity"/>
    <property type="evidence" value="ECO:0007669"/>
    <property type="project" value="TreeGrafter"/>
</dbReference>
<dbReference type="PANTHER" id="PTHR10907">
    <property type="entry name" value="REGUCALCIN"/>
    <property type="match status" value="1"/>
</dbReference>
<feature type="binding site" evidence="2">
    <location>
        <position position="164"/>
    </location>
    <ligand>
        <name>a divalent metal cation</name>
        <dbReference type="ChEBI" id="CHEBI:60240"/>
    </ligand>
</feature>
<keyword evidence="2" id="KW-0862">Zinc</keyword>
<dbReference type="OrthoDB" id="423498at2759"/>
<evidence type="ECO:0000256" key="1">
    <source>
        <dbReference type="ARBA" id="ARBA00008853"/>
    </source>
</evidence>
<evidence type="ECO:0000313" key="4">
    <source>
        <dbReference type="EMBL" id="KAG5674374.1"/>
    </source>
</evidence>
<gene>
    <name evidence="4" type="ORF">PVAND_004348</name>
</gene>
<evidence type="ECO:0000313" key="5">
    <source>
        <dbReference type="Proteomes" id="UP001107558"/>
    </source>
</evidence>
<dbReference type="PRINTS" id="PR01790">
    <property type="entry name" value="SMP30FAMILY"/>
</dbReference>
<feature type="domain" description="SMP-30/Gluconolactonase/LRE-like region" evidence="3">
    <location>
        <begin position="21"/>
        <end position="277"/>
    </location>
</feature>
<comment type="cofactor">
    <cofactor evidence="2">
        <name>Zn(2+)</name>
        <dbReference type="ChEBI" id="CHEBI:29105"/>
    </cofactor>
    <text evidence="2">Binds 1 divalent metal cation per subunit.</text>
</comment>
<dbReference type="SUPFAM" id="SSF63829">
    <property type="entry name" value="Calcium-dependent phosphotriesterase"/>
    <property type="match status" value="1"/>
</dbReference>
<dbReference type="Proteomes" id="UP001107558">
    <property type="component" value="Chromosome 2"/>
</dbReference>
<keyword evidence="2" id="KW-0479">Metal-binding</keyword>
<proteinExistence type="inferred from homology"/>